<feature type="transmembrane region" description="Helical" evidence="2">
    <location>
        <begin position="91"/>
        <end position="110"/>
    </location>
</feature>
<name>A0AAE8MRS3_9PEZI</name>
<dbReference type="InterPro" id="IPR004043">
    <property type="entry name" value="LCCL"/>
</dbReference>
<dbReference type="EMBL" id="ONZQ02000002">
    <property type="protein sequence ID" value="SPN99048.1"/>
    <property type="molecule type" value="Genomic_DNA"/>
</dbReference>
<evidence type="ECO:0000259" key="3">
    <source>
        <dbReference type="PROSITE" id="PS50820"/>
    </source>
</evidence>
<feature type="domain" description="LCCL" evidence="3">
    <location>
        <begin position="158"/>
        <end position="236"/>
    </location>
</feature>
<dbReference type="InterPro" id="IPR051957">
    <property type="entry name" value="CRISP-LCCL_domain"/>
</dbReference>
<dbReference type="AlphaFoldDB" id="A0AAE8MRS3"/>
<feature type="transmembrane region" description="Helical" evidence="2">
    <location>
        <begin position="424"/>
        <end position="449"/>
    </location>
</feature>
<protein>
    <recommendedName>
        <fullName evidence="3">LCCL domain-containing protein</fullName>
    </recommendedName>
</protein>
<feature type="transmembrane region" description="Helical" evidence="2">
    <location>
        <begin position="357"/>
        <end position="376"/>
    </location>
</feature>
<feature type="transmembrane region" description="Helical" evidence="2">
    <location>
        <begin position="319"/>
        <end position="337"/>
    </location>
</feature>
<dbReference type="Gene3D" id="2.170.130.20">
    <property type="entry name" value="LCCL-like domain"/>
    <property type="match status" value="1"/>
</dbReference>
<dbReference type="PROSITE" id="PS50820">
    <property type="entry name" value="LCCL"/>
    <property type="match status" value="1"/>
</dbReference>
<feature type="region of interest" description="Disordered" evidence="1">
    <location>
        <begin position="1"/>
        <end position="40"/>
    </location>
</feature>
<dbReference type="PANTHER" id="PTHR31331:SF8">
    <property type="entry name" value="LCCL DOMAIN PROTEIN (AFU_ORTHOLOGUE AFUA_5G02970)"/>
    <property type="match status" value="1"/>
</dbReference>
<gene>
    <name evidence="4" type="ORF">DNG_02087</name>
</gene>
<dbReference type="InterPro" id="IPR036609">
    <property type="entry name" value="LCCL_sf"/>
</dbReference>
<feature type="transmembrane region" description="Helical" evidence="2">
    <location>
        <begin position="271"/>
        <end position="299"/>
    </location>
</feature>
<keyword evidence="2" id="KW-0472">Membrane</keyword>
<keyword evidence="5" id="KW-1185">Reference proteome</keyword>
<evidence type="ECO:0000313" key="5">
    <source>
        <dbReference type="Proteomes" id="UP001187682"/>
    </source>
</evidence>
<dbReference type="SMART" id="SM00603">
    <property type="entry name" value="LCCL"/>
    <property type="match status" value="1"/>
</dbReference>
<evidence type="ECO:0000256" key="2">
    <source>
        <dbReference type="SAM" id="Phobius"/>
    </source>
</evidence>
<dbReference type="Proteomes" id="UP001187682">
    <property type="component" value="Unassembled WGS sequence"/>
</dbReference>
<organism evidence="4 5">
    <name type="scientific">Cephalotrichum gorgonifer</name>
    <dbReference type="NCBI Taxonomy" id="2041049"/>
    <lineage>
        <taxon>Eukaryota</taxon>
        <taxon>Fungi</taxon>
        <taxon>Dikarya</taxon>
        <taxon>Ascomycota</taxon>
        <taxon>Pezizomycotina</taxon>
        <taxon>Sordariomycetes</taxon>
        <taxon>Hypocreomycetidae</taxon>
        <taxon>Microascales</taxon>
        <taxon>Microascaceae</taxon>
        <taxon>Cephalotrichum</taxon>
    </lineage>
</organism>
<dbReference type="Pfam" id="PF03815">
    <property type="entry name" value="LCCL"/>
    <property type="match status" value="1"/>
</dbReference>
<accession>A0AAE8MRS3</accession>
<keyword evidence="2" id="KW-0812">Transmembrane</keyword>
<comment type="caution">
    <text evidence="4">The sequence shown here is derived from an EMBL/GenBank/DDBJ whole genome shotgun (WGS) entry which is preliminary data.</text>
</comment>
<dbReference type="PANTHER" id="PTHR31331">
    <property type="entry name" value="LCCL DOMAIN PROTEIN (AFU_ORTHOLOGUE AFUA_5G08630)"/>
    <property type="match status" value="1"/>
</dbReference>
<proteinExistence type="predicted"/>
<dbReference type="SUPFAM" id="SSF69848">
    <property type="entry name" value="LCCL domain"/>
    <property type="match status" value="1"/>
</dbReference>
<reference evidence="4" key="1">
    <citation type="submission" date="2018-03" db="EMBL/GenBank/DDBJ databases">
        <authorList>
            <person name="Guldener U."/>
        </authorList>
    </citation>
    <scope>NUCLEOTIDE SEQUENCE</scope>
</reference>
<evidence type="ECO:0000313" key="4">
    <source>
        <dbReference type="EMBL" id="SPN99048.1"/>
    </source>
</evidence>
<sequence>MTRSNGSAPRWGRVASDEEGAGFLRTEGPSYYGRDPEKSFRPIPRRRSRLVQFLAGPAEPQPHVVRPILPYLQRWPITLCDRFASRPIWKGFLTGAFFILWLTAFLFILIGTHRPFRDPDGEYVKNLNCDDTLWTPERCGLDGEQCRPFTESHFSFRCPAGCAGTTPPTPRPVGALDVVDRPLVIGSSPFRADSYLCSAAIMASVVSDAKGGCGRITRVGKHNTFVGRETNGVESVDFDSYFPYSFTVSPDPDMPCEEYADPRGKLLGASLFFSAVASLFVTSSALQASIALVAAFVHVALVSDPPPVSSFTASVLPDLVSTLAWRFFPAAFLAVVLYKTCVRRTLDGLTAQVEKVVLWLGGLWLGALANYTFTWIPGPNWSGYEVRAVTQTTLLLAGVVATAGTTAAWQMYCLWAEGRLGRHLIFYIASVASILGLLCIPEGMINVQIHPYIIALLLLPATSMQTRASLLAQGLLLGIVIHSLAHSGFSPPFIPRDPSLTPIPYPTIRDPAVSFAPDGANITLTFDPPPTGFSADGVSVTVNDVERFRFVYAEVGRTGESFTWGWPDDMKYDEYIRCSFIKDGIILGYGGASAWLGDGSFKGSEVPYE</sequence>
<evidence type="ECO:0000256" key="1">
    <source>
        <dbReference type="SAM" id="MobiDB-lite"/>
    </source>
</evidence>
<keyword evidence="2" id="KW-1133">Transmembrane helix</keyword>
<feature type="transmembrane region" description="Helical" evidence="2">
    <location>
        <begin position="388"/>
        <end position="412"/>
    </location>
</feature>